<evidence type="ECO:0000256" key="4">
    <source>
        <dbReference type="ARBA" id="ARBA00023163"/>
    </source>
</evidence>
<evidence type="ECO:0000313" key="7">
    <source>
        <dbReference type="Proteomes" id="UP000553343"/>
    </source>
</evidence>
<dbReference type="AlphaFoldDB" id="A0A850T9R6"/>
<keyword evidence="7" id="KW-1185">Reference proteome</keyword>
<dbReference type="EMBL" id="JACADJ010000007">
    <property type="protein sequence ID" value="NWH04106.1"/>
    <property type="molecule type" value="Genomic_DNA"/>
</dbReference>
<dbReference type="Gene3D" id="3.40.190.10">
    <property type="entry name" value="Periplasmic binding protein-like II"/>
    <property type="match status" value="2"/>
</dbReference>
<dbReference type="PROSITE" id="PS50931">
    <property type="entry name" value="HTH_LYSR"/>
    <property type="match status" value="1"/>
</dbReference>
<dbReference type="Gene3D" id="1.10.10.10">
    <property type="entry name" value="Winged helix-like DNA-binding domain superfamily/Winged helix DNA-binding domain"/>
    <property type="match status" value="1"/>
</dbReference>
<proteinExistence type="inferred from homology"/>
<dbReference type="InterPro" id="IPR036390">
    <property type="entry name" value="WH_DNA-bd_sf"/>
</dbReference>
<feature type="domain" description="HTH lysR-type" evidence="5">
    <location>
        <begin position="1"/>
        <end position="58"/>
    </location>
</feature>
<dbReference type="Proteomes" id="UP000553343">
    <property type="component" value="Unassembled WGS sequence"/>
</dbReference>
<dbReference type="NCBIfam" id="NF008722">
    <property type="entry name" value="PRK11716.1"/>
    <property type="match status" value="1"/>
</dbReference>
<dbReference type="InterPro" id="IPR005119">
    <property type="entry name" value="LysR_subst-bd"/>
</dbReference>
<name>A0A850T9R6_9BACT</name>
<evidence type="ECO:0000259" key="5">
    <source>
        <dbReference type="PROSITE" id="PS50931"/>
    </source>
</evidence>
<dbReference type="Pfam" id="PF00126">
    <property type="entry name" value="HTH_1"/>
    <property type="match status" value="1"/>
</dbReference>
<reference evidence="6 7" key="1">
    <citation type="submission" date="2020-06" db="EMBL/GenBank/DDBJ databases">
        <title>High-quality draft genome of sulfate reducer Desulfobacter latus type strain AcrS2 isolated from marine sediment.</title>
        <authorList>
            <person name="Hoppe M."/>
            <person name="Larsen C.K."/>
            <person name="Marshall I.P.G."/>
            <person name="Schramm A."/>
            <person name="Marietou A.G."/>
        </authorList>
    </citation>
    <scope>NUCLEOTIDE SEQUENCE [LARGE SCALE GENOMIC DNA]</scope>
    <source>
        <strain evidence="6 7">AcRS2</strain>
    </source>
</reference>
<gene>
    <name evidence="6" type="primary">ilvY</name>
    <name evidence="6" type="ORF">HXW94_03715</name>
</gene>
<evidence type="ECO:0000256" key="3">
    <source>
        <dbReference type="ARBA" id="ARBA00023125"/>
    </source>
</evidence>
<dbReference type="InterPro" id="IPR000847">
    <property type="entry name" value="LysR_HTH_N"/>
</dbReference>
<accession>A0A850T9R6</accession>
<dbReference type="RefSeq" id="WP_178365554.1">
    <property type="nucleotide sequence ID" value="NZ_JACADJ010000007.1"/>
</dbReference>
<keyword evidence="4" id="KW-0804">Transcription</keyword>
<comment type="similarity">
    <text evidence="1">Belongs to the LysR transcriptional regulatory family.</text>
</comment>
<evidence type="ECO:0000256" key="1">
    <source>
        <dbReference type="ARBA" id="ARBA00009437"/>
    </source>
</evidence>
<evidence type="ECO:0000256" key="2">
    <source>
        <dbReference type="ARBA" id="ARBA00023015"/>
    </source>
</evidence>
<keyword evidence="2" id="KW-0805">Transcription regulation</keyword>
<dbReference type="GO" id="GO:0000976">
    <property type="term" value="F:transcription cis-regulatory region binding"/>
    <property type="evidence" value="ECO:0007669"/>
    <property type="project" value="TreeGrafter"/>
</dbReference>
<evidence type="ECO:0000313" key="6">
    <source>
        <dbReference type="EMBL" id="NWH04106.1"/>
    </source>
</evidence>
<organism evidence="6 7">
    <name type="scientific">Desulfobacter latus</name>
    <dbReference type="NCBI Taxonomy" id="2292"/>
    <lineage>
        <taxon>Bacteria</taxon>
        <taxon>Pseudomonadati</taxon>
        <taxon>Thermodesulfobacteriota</taxon>
        <taxon>Desulfobacteria</taxon>
        <taxon>Desulfobacterales</taxon>
        <taxon>Desulfobacteraceae</taxon>
        <taxon>Desulfobacter</taxon>
    </lineage>
</organism>
<dbReference type="PANTHER" id="PTHR30126">
    <property type="entry name" value="HTH-TYPE TRANSCRIPTIONAL REGULATOR"/>
    <property type="match status" value="1"/>
</dbReference>
<sequence length="302" mass="33374">MDIRTLKLFYHLAGSLHFSRTSQACNISPSALTRVIQRLETDMGKQLLVRGNRCVELTYAGQAFKKYAEDVIGRFERLQGELSKDAILSGQLSLYCSVTAAYSILPGFIPRYRAMHPGVQIHLETGDPAQAMDRLMNRDADVVIAALPEKPGVQISFLNMALSPLIFIGAKDYPDVLVTDGKGRPDWKKFPLILADKGLSRERIDTWFIENAVVPHIYSQVTGHEAIIALVNLGFGIGLVPRLVLEKSPLYRNIVVLDNMPELPPYEIALCTRNANLSNPRVRALWDIVAGASSLPLGKPGP</sequence>
<dbReference type="Pfam" id="PF03466">
    <property type="entry name" value="LysR_substrate"/>
    <property type="match status" value="1"/>
</dbReference>
<dbReference type="SUPFAM" id="SSF53850">
    <property type="entry name" value="Periplasmic binding protein-like II"/>
    <property type="match status" value="1"/>
</dbReference>
<keyword evidence="3" id="KW-0238">DNA-binding</keyword>
<dbReference type="PANTHER" id="PTHR30126:SF81">
    <property type="entry name" value="HTH-TYPE TRANSCRIPTIONAL REGULATOR ILVY"/>
    <property type="match status" value="1"/>
</dbReference>
<dbReference type="InterPro" id="IPR036388">
    <property type="entry name" value="WH-like_DNA-bd_sf"/>
</dbReference>
<protein>
    <submittedName>
        <fullName evidence="6">HTH-type transcriptional activator IlvY</fullName>
    </submittedName>
</protein>
<dbReference type="SUPFAM" id="SSF46785">
    <property type="entry name" value="Winged helix' DNA-binding domain"/>
    <property type="match status" value="1"/>
</dbReference>
<comment type="caution">
    <text evidence="6">The sequence shown here is derived from an EMBL/GenBank/DDBJ whole genome shotgun (WGS) entry which is preliminary data.</text>
</comment>
<dbReference type="GO" id="GO:0003700">
    <property type="term" value="F:DNA-binding transcription factor activity"/>
    <property type="evidence" value="ECO:0007669"/>
    <property type="project" value="InterPro"/>
</dbReference>